<dbReference type="EMBL" id="JJMM01000013">
    <property type="protein sequence ID" value="KDR94898.1"/>
    <property type="molecule type" value="Genomic_DNA"/>
</dbReference>
<dbReference type="AlphaFoldDB" id="A0A069RDR4"/>
<evidence type="ECO:0000256" key="1">
    <source>
        <dbReference type="SAM" id="Phobius"/>
    </source>
</evidence>
<keyword evidence="1" id="KW-0812">Transmembrane</keyword>
<dbReference type="RefSeq" id="WP_038266180.1">
    <property type="nucleotide sequence ID" value="NZ_FSRH01000005.1"/>
</dbReference>
<evidence type="ECO:0000313" key="2">
    <source>
        <dbReference type="EMBL" id="KDR94898.1"/>
    </source>
</evidence>
<keyword evidence="1" id="KW-1133">Transmembrane helix</keyword>
<evidence type="ECO:0000313" key="3">
    <source>
        <dbReference type="Proteomes" id="UP000027946"/>
    </source>
</evidence>
<keyword evidence="3" id="KW-1185">Reference proteome</keyword>
<comment type="caution">
    <text evidence="2">The sequence shown here is derived from an EMBL/GenBank/DDBJ whole genome shotgun (WGS) entry which is preliminary data.</text>
</comment>
<sequence length="64" mass="7379">MEQMIERNVIDFEKWKKRKDTKKINAGITANESTSNGNAHQNENSHMWIMAMVCIVCTILAIIK</sequence>
<accession>A0A069RDR4</accession>
<gene>
    <name evidence="2" type="ORF">CLIT_13c02200</name>
</gene>
<reference evidence="2 3" key="1">
    <citation type="submission" date="2014-03" db="EMBL/GenBank/DDBJ databases">
        <title>Genome sequence of Clostridium litorale W6, DSM 5388.</title>
        <authorList>
            <person name="Poehlein A."/>
            <person name="Jagirdar A."/>
            <person name="Khonsari B."/>
            <person name="Chibani C.M."/>
            <person name="Gutierrez Gutierrez D.A."/>
            <person name="Davydova E."/>
            <person name="Alghaithi H.S."/>
            <person name="Nair K.P."/>
            <person name="Dhamotharan K."/>
            <person name="Chandran L."/>
            <person name="G W."/>
            <person name="Daniel R."/>
        </authorList>
    </citation>
    <scope>NUCLEOTIDE SEQUENCE [LARGE SCALE GENOMIC DNA]</scope>
    <source>
        <strain evidence="2 3">W6</strain>
    </source>
</reference>
<proteinExistence type="predicted"/>
<dbReference type="Proteomes" id="UP000027946">
    <property type="component" value="Unassembled WGS sequence"/>
</dbReference>
<protein>
    <submittedName>
        <fullName evidence="2">Uncharacterized protein</fullName>
    </submittedName>
</protein>
<organism evidence="2 3">
    <name type="scientific">Peptoclostridium litorale DSM 5388</name>
    <dbReference type="NCBI Taxonomy" id="1121324"/>
    <lineage>
        <taxon>Bacteria</taxon>
        <taxon>Bacillati</taxon>
        <taxon>Bacillota</taxon>
        <taxon>Clostridia</taxon>
        <taxon>Peptostreptococcales</taxon>
        <taxon>Peptoclostridiaceae</taxon>
        <taxon>Peptoclostridium</taxon>
    </lineage>
</organism>
<name>A0A069RDR4_PEPLI</name>
<feature type="transmembrane region" description="Helical" evidence="1">
    <location>
        <begin position="45"/>
        <end position="63"/>
    </location>
</feature>
<keyword evidence="1" id="KW-0472">Membrane</keyword>